<feature type="signal peptide" evidence="2">
    <location>
        <begin position="1"/>
        <end position="37"/>
    </location>
</feature>
<evidence type="ECO:0000256" key="1">
    <source>
        <dbReference type="SAM" id="MobiDB-lite"/>
    </source>
</evidence>
<dbReference type="OrthoDB" id="2449873at2"/>
<comment type="caution">
    <text evidence="3">The sequence shown here is derived from an EMBL/GenBank/DDBJ whole genome shotgun (WGS) entry which is preliminary data.</text>
</comment>
<reference evidence="3 4" key="1">
    <citation type="submission" date="2019-01" db="EMBL/GenBank/DDBJ databases">
        <title>Novel species of Nocardioides.</title>
        <authorList>
            <person name="Liu Q."/>
            <person name="X Y.-H."/>
        </authorList>
    </citation>
    <scope>NUCLEOTIDE SEQUENCE [LARGE SCALE GENOMIC DNA]</scope>
    <source>
        <strain evidence="3 4">HLT2-9</strain>
    </source>
</reference>
<feature type="chain" id="PRO_5039004310" evidence="2">
    <location>
        <begin position="38"/>
        <end position="201"/>
    </location>
</feature>
<gene>
    <name evidence="3" type="ORF">EUA94_03150</name>
</gene>
<protein>
    <submittedName>
        <fullName evidence="3">Uncharacterized protein</fullName>
    </submittedName>
</protein>
<feature type="region of interest" description="Disordered" evidence="1">
    <location>
        <begin position="40"/>
        <end position="60"/>
    </location>
</feature>
<dbReference type="RefSeq" id="WP_129424572.1">
    <property type="nucleotide sequence ID" value="NZ_SDWV01000002.1"/>
</dbReference>
<keyword evidence="2" id="KW-0732">Signal</keyword>
<dbReference type="AlphaFoldDB" id="A0A4Q2TAY9"/>
<keyword evidence="4" id="KW-1185">Reference proteome</keyword>
<name>A0A4Q2TAY9_9ACTN</name>
<evidence type="ECO:0000313" key="4">
    <source>
        <dbReference type="Proteomes" id="UP000291101"/>
    </source>
</evidence>
<dbReference type="EMBL" id="SDWV01000002">
    <property type="protein sequence ID" value="RYC14314.1"/>
    <property type="molecule type" value="Genomic_DNA"/>
</dbReference>
<organism evidence="3 4">
    <name type="scientific">Nocardioides zhouii</name>
    <dbReference type="NCBI Taxonomy" id="1168729"/>
    <lineage>
        <taxon>Bacteria</taxon>
        <taxon>Bacillati</taxon>
        <taxon>Actinomycetota</taxon>
        <taxon>Actinomycetes</taxon>
        <taxon>Propionibacteriales</taxon>
        <taxon>Nocardioidaceae</taxon>
        <taxon>Nocardioides</taxon>
    </lineage>
</organism>
<evidence type="ECO:0000313" key="3">
    <source>
        <dbReference type="EMBL" id="RYC14314.1"/>
    </source>
</evidence>
<dbReference type="Proteomes" id="UP000291101">
    <property type="component" value="Unassembled WGS sequence"/>
</dbReference>
<accession>A0A4Q2TAY9</accession>
<evidence type="ECO:0000256" key="2">
    <source>
        <dbReference type="SAM" id="SignalP"/>
    </source>
</evidence>
<sequence length="201" mass="21066">MNRSTRTSARPSRRAGLVHLAVSATAGTALLTGSLLAGGAATAHDEEPPSGGAATHSRDGAGKQLAALKRSLAPFRDVRAAEAAGFIPVSGCEVSDEGGMGVHYLNPARAAQAPDATKPSILLYEPTADGSMRLLGAEWFQADADQDLHTDADRPTLFGQPFNGPMPGHNPMMPVHYDLHVWLFDSNPTGVFAPWNPSVDC</sequence>
<proteinExistence type="predicted"/>